<keyword evidence="3" id="KW-0472">Membrane</keyword>
<dbReference type="EMBL" id="ADAS02000034">
    <property type="protein sequence ID" value="OAV94912.1"/>
    <property type="molecule type" value="Genomic_DNA"/>
</dbReference>
<evidence type="ECO:0000256" key="3">
    <source>
        <dbReference type="SAM" id="Phobius"/>
    </source>
</evidence>
<feature type="region of interest" description="Disordered" evidence="2">
    <location>
        <begin position="192"/>
        <end position="242"/>
    </location>
</feature>
<gene>
    <name evidence="4" type="ORF">PTTG_04670</name>
</gene>
<evidence type="ECO:0000313" key="6">
    <source>
        <dbReference type="Proteomes" id="UP000005240"/>
    </source>
</evidence>
<feature type="region of interest" description="Disordered" evidence="2">
    <location>
        <begin position="255"/>
        <end position="319"/>
    </location>
</feature>
<feature type="compositionally biased region" description="Polar residues" evidence="2">
    <location>
        <begin position="211"/>
        <end position="225"/>
    </location>
</feature>
<keyword evidence="3" id="KW-0812">Transmembrane</keyword>
<feature type="compositionally biased region" description="Pro residues" evidence="2">
    <location>
        <begin position="270"/>
        <end position="286"/>
    </location>
</feature>
<feature type="coiled-coil region" evidence="1">
    <location>
        <begin position="536"/>
        <end position="563"/>
    </location>
</feature>
<dbReference type="EnsemblFungi" id="PTTG_04670-t43_1">
    <property type="protein sequence ID" value="PTTG_04670-t43_1-p1"/>
    <property type="gene ID" value="PTTG_04670"/>
</dbReference>
<keyword evidence="3" id="KW-1133">Transmembrane helix</keyword>
<reference evidence="5 6" key="3">
    <citation type="journal article" date="2017" name="G3 (Bethesda)">
        <title>Comparative analysis highlights variable genome content of wheat rusts and divergence of the mating loci.</title>
        <authorList>
            <person name="Cuomo C.A."/>
            <person name="Bakkeren G."/>
            <person name="Khalil H.B."/>
            <person name="Panwar V."/>
            <person name="Joly D."/>
            <person name="Linning R."/>
            <person name="Sakthikumar S."/>
            <person name="Song X."/>
            <person name="Adiconis X."/>
            <person name="Fan L."/>
            <person name="Goldberg J.M."/>
            <person name="Levin J.Z."/>
            <person name="Young S."/>
            <person name="Zeng Q."/>
            <person name="Anikster Y."/>
            <person name="Bruce M."/>
            <person name="Wang M."/>
            <person name="Yin C."/>
            <person name="McCallum B."/>
            <person name="Szabo L.J."/>
            <person name="Hulbert S."/>
            <person name="Chen X."/>
            <person name="Fellers J.P."/>
        </authorList>
    </citation>
    <scope>NUCLEOTIDE SEQUENCE</scope>
    <source>
        <strain evidence="5">isolate 1-1 / race 1 (BBBD)</strain>
        <strain evidence="6">Isolate 1-1 / race 1 (BBBD)</strain>
    </source>
</reference>
<feature type="transmembrane region" description="Helical" evidence="3">
    <location>
        <begin position="60"/>
        <end position="79"/>
    </location>
</feature>
<reference evidence="5" key="4">
    <citation type="submission" date="2025-05" db="UniProtKB">
        <authorList>
            <consortium name="EnsemblFungi"/>
        </authorList>
    </citation>
    <scope>IDENTIFICATION</scope>
    <source>
        <strain evidence="5">isolate 1-1 / race 1 (BBBD)</strain>
    </source>
</reference>
<dbReference type="Proteomes" id="UP000005240">
    <property type="component" value="Unassembled WGS sequence"/>
</dbReference>
<keyword evidence="6" id="KW-1185">Reference proteome</keyword>
<feature type="compositionally biased region" description="Polar residues" evidence="2">
    <location>
        <begin position="296"/>
        <end position="309"/>
    </location>
</feature>
<protein>
    <recommendedName>
        <fullName evidence="7">Zn(2)-C6 fungal-type domain-containing protein</fullName>
    </recommendedName>
</protein>
<dbReference type="AlphaFoldDB" id="A0A180GRK3"/>
<feature type="compositionally biased region" description="Basic and acidic residues" evidence="2">
    <location>
        <begin position="416"/>
        <end position="434"/>
    </location>
</feature>
<feature type="coiled-coil region" evidence="1">
    <location>
        <begin position="459"/>
        <end position="486"/>
    </location>
</feature>
<evidence type="ECO:0000256" key="1">
    <source>
        <dbReference type="SAM" id="Coils"/>
    </source>
</evidence>
<evidence type="ECO:0000313" key="4">
    <source>
        <dbReference type="EMBL" id="OAV94912.1"/>
    </source>
</evidence>
<reference evidence="4" key="2">
    <citation type="submission" date="2016-05" db="EMBL/GenBank/DDBJ databases">
        <title>Comparative analysis highlights variable genome content of wheat rusts and divergence of the mating loci.</title>
        <authorList>
            <person name="Cuomo C.A."/>
            <person name="Bakkeren G."/>
            <person name="Szabo L."/>
            <person name="Khalil H."/>
            <person name="Joly D."/>
            <person name="Goldberg J."/>
            <person name="Young S."/>
            <person name="Zeng Q."/>
            <person name="Fellers J."/>
        </authorList>
    </citation>
    <scope>NUCLEOTIDE SEQUENCE [LARGE SCALE GENOMIC DNA]</scope>
    <source>
        <strain evidence="4">1-1 BBBD Race 1</strain>
    </source>
</reference>
<name>A0A180GRK3_PUCT1</name>
<feature type="region of interest" description="Disordered" evidence="2">
    <location>
        <begin position="338"/>
        <end position="363"/>
    </location>
</feature>
<feature type="region of interest" description="Disordered" evidence="2">
    <location>
        <begin position="408"/>
        <end position="434"/>
    </location>
</feature>
<accession>A0A180GRK3</accession>
<keyword evidence="1" id="KW-0175">Coiled coil</keyword>
<evidence type="ECO:0000313" key="5">
    <source>
        <dbReference type="EnsemblFungi" id="PTTG_04670-t43_1-p1"/>
    </source>
</evidence>
<sequence>MGRQVYPPFVRERDMRWLKLDVSDDIRLALRKLSHPHCSVRSPLFQPLPIHPPSKKEVTYLLYISLALFITLPFCFMALPSSKMDEWIKVRKWAYPCPPCRRAKVPCGETLACPKRTDPAQPKCNSCRSRKVHYGLDKIIQLVPAQDWFSGYCRAKYSKGLTEEIPQGWDGACGPESVINMRKLRLKFKNKIQQSTSRKSLHVQLEPTCAKSPNTLLGQPTQADRASNHPETDMPLPGCSKDDLAKHLVIPTLQGTASSHPAAPSQPDSTRPPPRQPDSYHPPPSRPDSIHPLPSLSDSSHRASINQATKPIPHPGDQAQFAKNLDKTIVHPNTVVKEAKSSGGSRKRFRADEEDMERIKEEFAEPPMISDVVKGKRRKLIIEDELSSEEEGNDDEIIEDVLKRAENNPEELCEGFPRRGVPEEEEREAKEEGKIDENALELDKTISSNISEKGAVNDVDDIDDRVDYVEREVEEVEADVRKAKKNFELAWSSDGEEETDLNGTVKDELKLKIFEMGAETVKTVAALMKMVPKSLKEEARKAKEELRKEFEKKRQEAENIIDTKL</sequence>
<evidence type="ECO:0000256" key="2">
    <source>
        <dbReference type="SAM" id="MobiDB-lite"/>
    </source>
</evidence>
<reference evidence="4" key="1">
    <citation type="submission" date="2009-11" db="EMBL/GenBank/DDBJ databases">
        <authorList>
            <consortium name="The Broad Institute Genome Sequencing Platform"/>
            <person name="Ward D."/>
            <person name="Feldgarden M."/>
            <person name="Earl A."/>
            <person name="Young S.K."/>
            <person name="Zeng Q."/>
            <person name="Koehrsen M."/>
            <person name="Alvarado L."/>
            <person name="Berlin A."/>
            <person name="Bochicchio J."/>
            <person name="Borenstein D."/>
            <person name="Chapman S.B."/>
            <person name="Chen Z."/>
            <person name="Engels R."/>
            <person name="Freedman E."/>
            <person name="Gellesch M."/>
            <person name="Goldberg J."/>
            <person name="Griggs A."/>
            <person name="Gujja S."/>
            <person name="Heilman E."/>
            <person name="Heiman D."/>
            <person name="Hepburn T."/>
            <person name="Howarth C."/>
            <person name="Jen D."/>
            <person name="Larson L."/>
            <person name="Lewis B."/>
            <person name="Mehta T."/>
            <person name="Park D."/>
            <person name="Pearson M."/>
            <person name="Roberts A."/>
            <person name="Saif S."/>
            <person name="Shea T."/>
            <person name="Shenoy N."/>
            <person name="Sisk P."/>
            <person name="Stolte C."/>
            <person name="Sykes S."/>
            <person name="Thomson T."/>
            <person name="Walk T."/>
            <person name="White J."/>
            <person name="Yandava C."/>
            <person name="Izard J."/>
            <person name="Baranova O.V."/>
            <person name="Blanton J.M."/>
            <person name="Tanner A.C."/>
            <person name="Dewhirst F.E."/>
            <person name="Haas B."/>
            <person name="Nusbaum C."/>
            <person name="Birren B."/>
        </authorList>
    </citation>
    <scope>NUCLEOTIDE SEQUENCE [LARGE SCALE GENOMIC DNA]</scope>
    <source>
        <strain evidence="4">1-1 BBBD Race 1</strain>
    </source>
</reference>
<dbReference type="VEuPathDB" id="FungiDB:PTTG_04670"/>
<evidence type="ECO:0008006" key="7">
    <source>
        <dbReference type="Google" id="ProtNLM"/>
    </source>
</evidence>
<organism evidence="4">
    <name type="scientific">Puccinia triticina (isolate 1-1 / race 1 (BBBD))</name>
    <name type="common">Brown leaf rust fungus</name>
    <dbReference type="NCBI Taxonomy" id="630390"/>
    <lineage>
        <taxon>Eukaryota</taxon>
        <taxon>Fungi</taxon>
        <taxon>Dikarya</taxon>
        <taxon>Basidiomycota</taxon>
        <taxon>Pucciniomycotina</taxon>
        <taxon>Pucciniomycetes</taxon>
        <taxon>Pucciniales</taxon>
        <taxon>Pucciniaceae</taxon>
        <taxon>Puccinia</taxon>
    </lineage>
</organism>
<proteinExistence type="predicted"/>